<dbReference type="AlphaFoldDB" id="A0A328VEH9"/>
<dbReference type="PANTHER" id="PTHR33164:SF106">
    <property type="entry name" value="TRANSCRIPTIONAL REGULATORY PROTEIN"/>
    <property type="match status" value="1"/>
</dbReference>
<dbReference type="EMBL" id="MCIF01000002">
    <property type="protein sequence ID" value="RAQ94170.1"/>
    <property type="molecule type" value="Genomic_DNA"/>
</dbReference>
<dbReference type="SUPFAM" id="SSF46785">
    <property type="entry name" value="Winged helix' DNA-binding domain"/>
    <property type="match status" value="1"/>
</dbReference>
<dbReference type="GO" id="GO:0003700">
    <property type="term" value="F:DNA-binding transcription factor activity"/>
    <property type="evidence" value="ECO:0007669"/>
    <property type="project" value="InterPro"/>
</dbReference>
<feature type="coiled-coil region" evidence="1">
    <location>
        <begin position="92"/>
        <end position="149"/>
    </location>
</feature>
<dbReference type="SMART" id="SM00418">
    <property type="entry name" value="HTH_ARSR"/>
    <property type="match status" value="1"/>
</dbReference>
<name>A0A328VEH9_9CHLR</name>
<evidence type="ECO:0000259" key="2">
    <source>
        <dbReference type="PROSITE" id="PS50995"/>
    </source>
</evidence>
<accession>A0A328VEH9</accession>
<dbReference type="InterPro" id="IPR039422">
    <property type="entry name" value="MarR/SlyA-like"/>
</dbReference>
<organism evidence="3 4">
    <name type="scientific">Thermogemmatispora tikiterensis</name>
    <dbReference type="NCBI Taxonomy" id="1825093"/>
    <lineage>
        <taxon>Bacteria</taxon>
        <taxon>Bacillati</taxon>
        <taxon>Chloroflexota</taxon>
        <taxon>Ktedonobacteria</taxon>
        <taxon>Thermogemmatisporales</taxon>
        <taxon>Thermogemmatisporaceae</taxon>
        <taxon>Thermogemmatispora</taxon>
    </lineage>
</organism>
<reference evidence="3 4" key="1">
    <citation type="submission" date="2016-08" db="EMBL/GenBank/DDBJ databases">
        <title>Analysis of Carbohydrate Active Enzymes in Thermogemmatispora T81 Reveals Carbohydrate Degradation Ability.</title>
        <authorList>
            <person name="Tomazini A."/>
            <person name="Lal S."/>
            <person name="Stott M."/>
            <person name="Henrissat B."/>
            <person name="Polikarpov I."/>
            <person name="Sparling R."/>
            <person name="Levin D.B."/>
        </authorList>
    </citation>
    <scope>NUCLEOTIDE SEQUENCE [LARGE SCALE GENOMIC DNA]</scope>
    <source>
        <strain evidence="3 4">T81</strain>
    </source>
</reference>
<comment type="caution">
    <text evidence="3">The sequence shown here is derived from an EMBL/GenBank/DDBJ whole genome shotgun (WGS) entry which is preliminary data.</text>
</comment>
<evidence type="ECO:0000256" key="1">
    <source>
        <dbReference type="SAM" id="Coils"/>
    </source>
</evidence>
<dbReference type="OrthoDB" id="144076at2"/>
<dbReference type="CDD" id="cd00090">
    <property type="entry name" value="HTH_ARSR"/>
    <property type="match status" value="1"/>
</dbReference>
<dbReference type="InterPro" id="IPR036388">
    <property type="entry name" value="WH-like_DNA-bd_sf"/>
</dbReference>
<sequence length="354" mass="37980">MFAALKRELRKSSSLGASFFRVAATQTGMAADTDIQVLDLLDLTGEASAGQLAELMGMTSGAIAKVLNRLEASGLVQRERDKSDGRRVIVRLAQGQEALDKVRAILASLEEMWDEAVSSYDEEELALLLAFLQRSNTLARQKLAELQAVAPDKGNIFSAPLADLSRGRLVVVSAGLRLVLRTEEGLTDLYQARFEGAVPNVTVQDGVVTIRYPRRFLMLTGEQRQAVITLNRTIPWHITVQSGGSDIIAELGDLELASCEIGGVGSRIHVELPVPSGMIPVRLGGGGAEIVVRRPAGVAVQAHLKGWGSACAFDGQTHFGNNLWLQSAGFEPTAPCYYSIEVVSSGSQVTITSH</sequence>
<dbReference type="InterPro" id="IPR011991">
    <property type="entry name" value="ArsR-like_HTH"/>
</dbReference>
<dbReference type="SMART" id="SM00347">
    <property type="entry name" value="HTH_MARR"/>
    <property type="match status" value="1"/>
</dbReference>
<dbReference type="InterPro" id="IPR000835">
    <property type="entry name" value="HTH_MarR-typ"/>
</dbReference>
<feature type="domain" description="HTH marR-type" evidence="2">
    <location>
        <begin position="1"/>
        <end position="137"/>
    </location>
</feature>
<dbReference type="Gene3D" id="1.10.10.10">
    <property type="entry name" value="Winged helix-like DNA-binding domain superfamily/Winged helix DNA-binding domain"/>
    <property type="match status" value="1"/>
</dbReference>
<gene>
    <name evidence="3" type="ORF">A4R35_01405</name>
</gene>
<evidence type="ECO:0000313" key="3">
    <source>
        <dbReference type="EMBL" id="RAQ94170.1"/>
    </source>
</evidence>
<dbReference type="PRINTS" id="PR00598">
    <property type="entry name" value="HTHMARR"/>
</dbReference>
<dbReference type="PROSITE" id="PS50995">
    <property type="entry name" value="HTH_MARR_2"/>
    <property type="match status" value="1"/>
</dbReference>
<protein>
    <recommendedName>
        <fullName evidence="2">HTH marR-type domain-containing protein</fullName>
    </recommendedName>
</protein>
<keyword evidence="1" id="KW-0175">Coiled coil</keyword>
<dbReference type="GO" id="GO:0006950">
    <property type="term" value="P:response to stress"/>
    <property type="evidence" value="ECO:0007669"/>
    <property type="project" value="TreeGrafter"/>
</dbReference>
<proteinExistence type="predicted"/>
<dbReference type="InterPro" id="IPR036390">
    <property type="entry name" value="WH_DNA-bd_sf"/>
</dbReference>
<keyword evidence="4" id="KW-1185">Reference proteome</keyword>
<dbReference type="Pfam" id="PF12802">
    <property type="entry name" value="MarR_2"/>
    <property type="match status" value="1"/>
</dbReference>
<dbReference type="Proteomes" id="UP000248706">
    <property type="component" value="Unassembled WGS sequence"/>
</dbReference>
<dbReference type="InterPro" id="IPR001845">
    <property type="entry name" value="HTH_ArsR_DNA-bd_dom"/>
</dbReference>
<dbReference type="PANTHER" id="PTHR33164">
    <property type="entry name" value="TRANSCRIPTIONAL REGULATOR, MARR FAMILY"/>
    <property type="match status" value="1"/>
</dbReference>
<evidence type="ECO:0000313" key="4">
    <source>
        <dbReference type="Proteomes" id="UP000248706"/>
    </source>
</evidence>